<dbReference type="GO" id="GO:0006511">
    <property type="term" value="P:ubiquitin-dependent protein catabolic process"/>
    <property type="evidence" value="ECO:0007669"/>
    <property type="project" value="TreeGrafter"/>
</dbReference>
<reference evidence="7" key="1">
    <citation type="submission" date="2025-08" db="UniProtKB">
        <authorList>
            <consortium name="Ensembl"/>
        </authorList>
    </citation>
    <scope>IDENTIFICATION</scope>
</reference>
<accession>A0A8C5KBB0</accession>
<dbReference type="PANTHER" id="PTHR46016">
    <property type="entry name" value="ZINC FINGER, RING/FYVE/PHD-TYPE"/>
    <property type="match status" value="1"/>
</dbReference>
<dbReference type="GO" id="GO:0034098">
    <property type="term" value="C:VCP-NPL4-UFD1 AAA ATPase complex"/>
    <property type="evidence" value="ECO:0007669"/>
    <property type="project" value="TreeGrafter"/>
</dbReference>
<evidence type="ECO:0000259" key="6">
    <source>
        <dbReference type="PROSITE" id="PS51803"/>
    </source>
</evidence>
<feature type="domain" description="C2HC RNF-type" evidence="6">
    <location>
        <begin position="8"/>
        <end position="27"/>
    </location>
</feature>
<dbReference type="GO" id="GO:0061630">
    <property type="term" value="F:ubiquitin protein ligase activity"/>
    <property type="evidence" value="ECO:0007669"/>
    <property type="project" value="UniProtKB-EC"/>
</dbReference>
<name>A0A8C5KBB0_JACJA</name>
<dbReference type="GO" id="GO:0000209">
    <property type="term" value="P:protein polyubiquitination"/>
    <property type="evidence" value="ECO:0007669"/>
    <property type="project" value="TreeGrafter"/>
</dbReference>
<dbReference type="EC" id="2.3.2.27" evidence="3"/>
<proteinExistence type="predicted"/>
<dbReference type="InterPro" id="IPR034734">
    <property type="entry name" value="ZF_C2HC_RNF"/>
</dbReference>
<dbReference type="AlphaFoldDB" id="A0A8C5KBB0"/>
<dbReference type="Ensembl" id="ENSJJAT00000011865.1">
    <property type="protein sequence ID" value="ENSJJAP00000005487.1"/>
    <property type="gene ID" value="ENSJJAG00000010419.1"/>
</dbReference>
<protein>
    <recommendedName>
        <fullName evidence="3">RING-type E3 ubiquitin transferase</fullName>
        <ecNumber evidence="3">2.3.2.27</ecNumber>
    </recommendedName>
</protein>
<keyword evidence="5" id="KW-0833">Ubl conjugation pathway</keyword>
<evidence type="ECO:0000313" key="8">
    <source>
        <dbReference type="Proteomes" id="UP000694385"/>
    </source>
</evidence>
<evidence type="ECO:0000256" key="5">
    <source>
        <dbReference type="ARBA" id="ARBA00022786"/>
    </source>
</evidence>
<dbReference type="Proteomes" id="UP000694385">
    <property type="component" value="Unassembled WGS sequence"/>
</dbReference>
<dbReference type="PANTHER" id="PTHR46016:SF2">
    <property type="entry name" value="E3 UBIQUITIN-PROTEIN LIGASE RNF125"/>
    <property type="match status" value="1"/>
</dbReference>
<evidence type="ECO:0000256" key="2">
    <source>
        <dbReference type="ARBA" id="ARBA00004906"/>
    </source>
</evidence>
<dbReference type="UniPathway" id="UPA00143"/>
<dbReference type="PROSITE" id="PS51803">
    <property type="entry name" value="ZF_C2HC_RNF"/>
    <property type="match status" value="1"/>
</dbReference>
<sequence length="75" mass="8938">KKSEYQNCAECNTLVCLNEMRAHIQTCEKYIDRYGPLQELVETSRCVCPFFQRELDENSLLDHCITHHRPKRRPV</sequence>
<dbReference type="InterPro" id="IPR051438">
    <property type="entry name" value="RNF_E3_ubiq-protein_ligase"/>
</dbReference>
<keyword evidence="8" id="KW-1185">Reference proteome</keyword>
<evidence type="ECO:0000256" key="4">
    <source>
        <dbReference type="ARBA" id="ARBA00022679"/>
    </source>
</evidence>
<comment type="catalytic activity">
    <reaction evidence="1">
        <text>S-ubiquitinyl-[E2 ubiquitin-conjugating enzyme]-L-cysteine + [acceptor protein]-L-lysine = [E2 ubiquitin-conjugating enzyme]-L-cysteine + N(6)-ubiquitinyl-[acceptor protein]-L-lysine.</text>
        <dbReference type="EC" id="2.3.2.27"/>
    </reaction>
</comment>
<reference evidence="7" key="2">
    <citation type="submission" date="2025-09" db="UniProtKB">
        <authorList>
            <consortium name="Ensembl"/>
        </authorList>
    </citation>
    <scope>IDENTIFICATION</scope>
</reference>
<evidence type="ECO:0000256" key="1">
    <source>
        <dbReference type="ARBA" id="ARBA00000900"/>
    </source>
</evidence>
<organism evidence="7 8">
    <name type="scientific">Jaculus jaculus</name>
    <name type="common">Lesser Egyptian jerboa</name>
    <dbReference type="NCBI Taxonomy" id="51337"/>
    <lineage>
        <taxon>Eukaryota</taxon>
        <taxon>Metazoa</taxon>
        <taxon>Chordata</taxon>
        <taxon>Craniata</taxon>
        <taxon>Vertebrata</taxon>
        <taxon>Euteleostomi</taxon>
        <taxon>Mammalia</taxon>
        <taxon>Eutheria</taxon>
        <taxon>Euarchontoglires</taxon>
        <taxon>Glires</taxon>
        <taxon>Rodentia</taxon>
        <taxon>Myomorpha</taxon>
        <taxon>Dipodoidea</taxon>
        <taxon>Dipodidae</taxon>
        <taxon>Dipodinae</taxon>
        <taxon>Jaculus</taxon>
    </lineage>
</organism>
<evidence type="ECO:0000313" key="7">
    <source>
        <dbReference type="Ensembl" id="ENSJJAP00000005487.1"/>
    </source>
</evidence>
<keyword evidence="4" id="KW-0808">Transferase</keyword>
<evidence type="ECO:0000256" key="3">
    <source>
        <dbReference type="ARBA" id="ARBA00012483"/>
    </source>
</evidence>
<comment type="pathway">
    <text evidence="2">Protein modification; protein ubiquitination.</text>
</comment>
<dbReference type="Pfam" id="PF18574">
    <property type="entry name" value="zf_C2HC_14"/>
    <property type="match status" value="1"/>
</dbReference>
<dbReference type="GeneTree" id="ENSGT00950000182909"/>